<reference evidence="6 7" key="1">
    <citation type="submission" date="2014-11" db="EMBL/GenBank/DDBJ databases">
        <authorList>
            <person name="Zhu J."/>
            <person name="Qi W."/>
            <person name="Song R."/>
        </authorList>
    </citation>
    <scope>NUCLEOTIDE SEQUENCE [LARGE SCALE GENOMIC DNA]</scope>
</reference>
<dbReference type="GO" id="GO:0005516">
    <property type="term" value="F:calmodulin binding"/>
    <property type="evidence" value="ECO:0007669"/>
    <property type="project" value="UniProtKB-KW"/>
</dbReference>
<dbReference type="CDD" id="cd23767">
    <property type="entry name" value="IQCD"/>
    <property type="match status" value="3"/>
</dbReference>
<feature type="compositionally biased region" description="Acidic residues" evidence="5">
    <location>
        <begin position="125"/>
        <end position="136"/>
    </location>
</feature>
<comment type="subcellular location">
    <subcellularLocation>
        <location evidence="1">Cytoplasm</location>
    </subcellularLocation>
</comment>
<feature type="compositionally biased region" description="Basic and acidic residues" evidence="5">
    <location>
        <begin position="52"/>
        <end position="63"/>
    </location>
</feature>
<proteinExistence type="predicted"/>
<dbReference type="AlphaFoldDB" id="A0A0G4FH82"/>
<dbReference type="InterPro" id="IPR000048">
    <property type="entry name" value="IQ_motif_EF-hand-BS"/>
</dbReference>
<dbReference type="PANTHER" id="PTHR22706">
    <property type="entry name" value="ASSEMBLY FACTOR FOR SPINDLE MICROTUBULES"/>
    <property type="match status" value="1"/>
</dbReference>
<keyword evidence="3" id="KW-0677">Repeat</keyword>
<feature type="compositionally biased region" description="Polar residues" evidence="5">
    <location>
        <begin position="374"/>
        <end position="383"/>
    </location>
</feature>
<dbReference type="GO" id="GO:0000278">
    <property type="term" value="P:mitotic cell cycle"/>
    <property type="evidence" value="ECO:0007669"/>
    <property type="project" value="TreeGrafter"/>
</dbReference>
<feature type="compositionally biased region" description="Acidic residues" evidence="5">
    <location>
        <begin position="15"/>
        <end position="26"/>
    </location>
</feature>
<feature type="region of interest" description="Disordered" evidence="5">
    <location>
        <begin position="368"/>
        <end position="395"/>
    </location>
</feature>
<evidence type="ECO:0000256" key="5">
    <source>
        <dbReference type="SAM" id="MobiDB-lite"/>
    </source>
</evidence>
<dbReference type="GO" id="GO:0051295">
    <property type="term" value="P:establishment of meiotic spindle localization"/>
    <property type="evidence" value="ECO:0007669"/>
    <property type="project" value="TreeGrafter"/>
</dbReference>
<feature type="region of interest" description="Disordered" evidence="5">
    <location>
        <begin position="427"/>
        <end position="541"/>
    </location>
</feature>
<evidence type="ECO:0000256" key="2">
    <source>
        <dbReference type="ARBA" id="ARBA00022490"/>
    </source>
</evidence>
<dbReference type="PROSITE" id="PS50096">
    <property type="entry name" value="IQ"/>
    <property type="match status" value="4"/>
</dbReference>
<feature type="region of interest" description="Disordered" evidence="5">
    <location>
        <begin position="599"/>
        <end position="631"/>
    </location>
</feature>
<dbReference type="EMBL" id="CDMY01000438">
    <property type="protein sequence ID" value="CEM12869.1"/>
    <property type="molecule type" value="Genomic_DNA"/>
</dbReference>
<evidence type="ECO:0000313" key="6">
    <source>
        <dbReference type="EMBL" id="CEM12869.1"/>
    </source>
</evidence>
<protein>
    <submittedName>
        <fullName evidence="6">Uncharacterized protein</fullName>
    </submittedName>
</protein>
<feature type="compositionally biased region" description="Low complexity" evidence="5">
    <location>
        <begin position="445"/>
        <end position="458"/>
    </location>
</feature>
<feature type="compositionally biased region" description="Basic and acidic residues" evidence="5">
    <location>
        <begin position="176"/>
        <end position="194"/>
    </location>
</feature>
<feature type="compositionally biased region" description="Basic residues" evidence="5">
    <location>
        <begin position="151"/>
        <end position="167"/>
    </location>
</feature>
<feature type="region of interest" description="Disordered" evidence="5">
    <location>
        <begin position="1"/>
        <end position="218"/>
    </location>
</feature>
<evidence type="ECO:0000256" key="1">
    <source>
        <dbReference type="ARBA" id="ARBA00004496"/>
    </source>
</evidence>
<dbReference type="GO" id="GO:0007051">
    <property type="term" value="P:spindle organization"/>
    <property type="evidence" value="ECO:0007669"/>
    <property type="project" value="TreeGrafter"/>
</dbReference>
<dbReference type="VEuPathDB" id="CryptoDB:Vbra_15466"/>
<evidence type="ECO:0000256" key="4">
    <source>
        <dbReference type="ARBA" id="ARBA00022860"/>
    </source>
</evidence>
<dbReference type="OrthoDB" id="252964at2759"/>
<dbReference type="Pfam" id="PF00612">
    <property type="entry name" value="IQ"/>
    <property type="match status" value="4"/>
</dbReference>
<name>A0A0G4FH82_VITBC</name>
<sequence>MQNHDEQAACGGEAEAVDEPEGEATVDETVRMTPPQAEPEQDTGETGGGHNSKREVVREEDGKGGGAPPMREQEESGAVEDGAVGPTGPAADTMEGDAEAGHAESNENQGVEPLTQRQGEAATIDTEETAPEDENKDDPQQAAATLLQSHWRGHQSRRHTAERRLRRVYREQPGADEGHTEHEGENTHPFETHQPDLAVTAAEQTEHTTMLSAAADNISIDPDRAVTRLQAQWRGHQARKAARRGREEASVQVTVDQEAKEERAAGPSVAVEPPKESGMGEDAGGIRGEKGQEAADIPPAAIKAIDAEQETQKHQQPALDEKADVADMDDVEDVIVEGPMPVSEADAELAKEAATARKHLAATRLQAHWRGYNTRRSMSTANKPRQHQQREEEDLACAATKVQAHWRGHKTRKSALVDHGIKLSKKSVQRVLSRDRSTSFSQLLPVSPTRSPRTSSRVAQAKATKRTRDESKEASLKAIQPPTSPPPPPAPSRKPPSTTLRTRRLRISTEDKRPPPQVDEETHEGDRKTKEQDEKASPRARLRATTGRFRMKGPYAGLDRITAIYGPPPYRTFRTPYATAGHWPAADAIHRTEQRRQQDVAESPKGCSPCRKGPGRAVTRSPRGSIVPLPPLKIATSPYAQTPRDGDFAKSCPGTGRFNALPPLLDFGTTPRAVPSRQADNHSGRRGSGATVAMMQIVNATPRHDGSGFVFDNRFDKKGGKPLSPTKLVFFS</sequence>
<dbReference type="GO" id="GO:0005737">
    <property type="term" value="C:cytoplasm"/>
    <property type="evidence" value="ECO:0007669"/>
    <property type="project" value="UniProtKB-SubCell"/>
</dbReference>
<feature type="compositionally biased region" description="Basic and acidic residues" evidence="5">
    <location>
        <begin position="524"/>
        <end position="537"/>
    </location>
</feature>
<dbReference type="InParanoid" id="A0A0G4FH82"/>
<dbReference type="GO" id="GO:0000922">
    <property type="term" value="C:spindle pole"/>
    <property type="evidence" value="ECO:0007669"/>
    <property type="project" value="TreeGrafter"/>
</dbReference>
<gene>
    <name evidence="6" type="ORF">Vbra_15466</name>
</gene>
<dbReference type="SMART" id="SM00015">
    <property type="entry name" value="IQ"/>
    <property type="match status" value="4"/>
</dbReference>
<keyword evidence="7" id="KW-1185">Reference proteome</keyword>
<evidence type="ECO:0000313" key="7">
    <source>
        <dbReference type="Proteomes" id="UP000041254"/>
    </source>
</evidence>
<feature type="region of interest" description="Disordered" evidence="5">
    <location>
        <begin position="231"/>
        <end position="292"/>
    </location>
</feature>
<dbReference type="Gene3D" id="1.20.5.190">
    <property type="match status" value="3"/>
</dbReference>
<dbReference type="Proteomes" id="UP000041254">
    <property type="component" value="Unassembled WGS sequence"/>
</dbReference>
<feature type="compositionally biased region" description="Basic and acidic residues" evidence="5">
    <location>
        <begin position="466"/>
        <end position="475"/>
    </location>
</feature>
<dbReference type="InterPro" id="IPR051185">
    <property type="entry name" value="ASPM"/>
</dbReference>
<feature type="compositionally biased region" description="Pro residues" evidence="5">
    <location>
        <begin position="482"/>
        <end position="494"/>
    </location>
</feature>
<accession>A0A0G4FH82</accession>
<evidence type="ECO:0000256" key="3">
    <source>
        <dbReference type="ARBA" id="ARBA00022737"/>
    </source>
</evidence>
<keyword evidence="4" id="KW-0112">Calmodulin-binding</keyword>
<dbReference type="PANTHER" id="PTHR22706:SF1">
    <property type="entry name" value="ASSEMBLY FACTOR FOR SPINDLE MICROTUBULES"/>
    <property type="match status" value="1"/>
</dbReference>
<organism evidence="6 7">
    <name type="scientific">Vitrella brassicaformis (strain CCMP3155)</name>
    <dbReference type="NCBI Taxonomy" id="1169540"/>
    <lineage>
        <taxon>Eukaryota</taxon>
        <taxon>Sar</taxon>
        <taxon>Alveolata</taxon>
        <taxon>Colpodellida</taxon>
        <taxon>Vitrellaceae</taxon>
        <taxon>Vitrella</taxon>
    </lineage>
</organism>
<keyword evidence="2" id="KW-0963">Cytoplasm</keyword>